<dbReference type="Proteomes" id="UP000053647">
    <property type="component" value="Unassembled WGS sequence"/>
</dbReference>
<reference evidence="1 2" key="1">
    <citation type="submission" date="2014-06" db="EMBL/GenBank/DDBJ databases">
        <authorList>
            <consortium name="DOE Joint Genome Institute"/>
            <person name="Kuo A."/>
            <person name="Kohler A."/>
            <person name="Nagy L.G."/>
            <person name="Floudas D."/>
            <person name="Copeland A."/>
            <person name="Barry K.W."/>
            <person name="Cichocki N."/>
            <person name="Veneault-Fourrey C."/>
            <person name="LaButti K."/>
            <person name="Lindquist E.A."/>
            <person name="Lipzen A."/>
            <person name="Lundell T."/>
            <person name="Morin E."/>
            <person name="Murat C."/>
            <person name="Sun H."/>
            <person name="Tunlid A."/>
            <person name="Henrissat B."/>
            <person name="Grigoriev I.V."/>
            <person name="Hibbett D.S."/>
            <person name="Martin F."/>
            <person name="Nordberg H.P."/>
            <person name="Cantor M.N."/>
            <person name="Hua S.X."/>
        </authorList>
    </citation>
    <scope>NUCLEOTIDE SEQUENCE [LARGE SCALE GENOMIC DNA]</scope>
    <source>
        <strain evidence="1 2">ATCC 200175</strain>
    </source>
</reference>
<evidence type="ECO:0008006" key="3">
    <source>
        <dbReference type="Google" id="ProtNLM"/>
    </source>
</evidence>
<dbReference type="EMBL" id="KN819450">
    <property type="protein sequence ID" value="KIJ09568.1"/>
    <property type="molecule type" value="Genomic_DNA"/>
</dbReference>
<reference evidence="2" key="2">
    <citation type="submission" date="2015-01" db="EMBL/GenBank/DDBJ databases">
        <title>Evolutionary Origins and Diversification of the Mycorrhizal Mutualists.</title>
        <authorList>
            <consortium name="DOE Joint Genome Institute"/>
            <consortium name="Mycorrhizal Genomics Consortium"/>
            <person name="Kohler A."/>
            <person name="Kuo A."/>
            <person name="Nagy L.G."/>
            <person name="Floudas D."/>
            <person name="Copeland A."/>
            <person name="Barry K.W."/>
            <person name="Cichocki N."/>
            <person name="Veneault-Fourrey C."/>
            <person name="LaButti K."/>
            <person name="Lindquist E.A."/>
            <person name="Lipzen A."/>
            <person name="Lundell T."/>
            <person name="Morin E."/>
            <person name="Murat C."/>
            <person name="Riley R."/>
            <person name="Ohm R."/>
            <person name="Sun H."/>
            <person name="Tunlid A."/>
            <person name="Henrissat B."/>
            <person name="Grigoriev I.V."/>
            <person name="Hibbett D.S."/>
            <person name="Martin F."/>
        </authorList>
    </citation>
    <scope>NUCLEOTIDE SEQUENCE [LARGE SCALE GENOMIC DNA]</scope>
    <source>
        <strain evidence="2">ATCC 200175</strain>
    </source>
</reference>
<keyword evidence="2" id="KW-1185">Reference proteome</keyword>
<sequence>MDTEALSLPEPGQIYVEGNELKRLTFTVTMKTTKAQIQEQLRTYSLTPLKGNKSSLLETLRQFSKDEDAWLSIFQPLKKRKRGIHNNRSSLSTQRIADQFGEPEKQLNAYKSKKSVDRVQRGDIHRTVFVYGHDTLVPTYTLVHQSRASL</sequence>
<accession>A0A0C9TF85</accession>
<dbReference type="OrthoDB" id="3266900at2759"/>
<gene>
    <name evidence="1" type="ORF">PAXINDRAFT_17327</name>
</gene>
<organism evidence="1 2">
    <name type="scientific">Paxillus involutus ATCC 200175</name>
    <dbReference type="NCBI Taxonomy" id="664439"/>
    <lineage>
        <taxon>Eukaryota</taxon>
        <taxon>Fungi</taxon>
        <taxon>Dikarya</taxon>
        <taxon>Basidiomycota</taxon>
        <taxon>Agaricomycotina</taxon>
        <taxon>Agaricomycetes</taxon>
        <taxon>Agaricomycetidae</taxon>
        <taxon>Boletales</taxon>
        <taxon>Paxilineae</taxon>
        <taxon>Paxillaceae</taxon>
        <taxon>Paxillus</taxon>
    </lineage>
</organism>
<evidence type="ECO:0000313" key="1">
    <source>
        <dbReference type="EMBL" id="KIJ09568.1"/>
    </source>
</evidence>
<evidence type="ECO:0000313" key="2">
    <source>
        <dbReference type="Proteomes" id="UP000053647"/>
    </source>
</evidence>
<dbReference type="HOGENOM" id="CLU_1741153_0_0_1"/>
<protein>
    <recommendedName>
        <fullName evidence="3">SAP domain-containing protein</fullName>
    </recommendedName>
</protein>
<name>A0A0C9TF85_PAXIN</name>
<proteinExistence type="predicted"/>
<dbReference type="AlphaFoldDB" id="A0A0C9TF85"/>